<evidence type="ECO:0000313" key="3">
    <source>
        <dbReference type="Proteomes" id="UP000306477"/>
    </source>
</evidence>
<dbReference type="Gene3D" id="1.20.120.450">
    <property type="entry name" value="dinb family like domain"/>
    <property type="match status" value="1"/>
</dbReference>
<dbReference type="InterPro" id="IPR024775">
    <property type="entry name" value="DinB-like"/>
</dbReference>
<feature type="domain" description="DinB-like" evidence="1">
    <location>
        <begin position="12"/>
        <end position="152"/>
    </location>
</feature>
<name>A0A4S3PQ00_9BACI</name>
<dbReference type="AlphaFoldDB" id="A0A4S3PQ00"/>
<accession>A0A4S3PQ00</accession>
<dbReference type="InterPro" id="IPR034660">
    <property type="entry name" value="DinB/YfiT-like"/>
</dbReference>
<organism evidence="2 3">
    <name type="scientific">Bacillus timonensis</name>
    <dbReference type="NCBI Taxonomy" id="1033734"/>
    <lineage>
        <taxon>Bacteria</taxon>
        <taxon>Bacillati</taxon>
        <taxon>Bacillota</taxon>
        <taxon>Bacilli</taxon>
        <taxon>Bacillales</taxon>
        <taxon>Bacillaceae</taxon>
        <taxon>Bacillus</taxon>
    </lineage>
</organism>
<sequence length="165" mass="18829">MTQKNITSVNESIDRIIETVNGLSEETIRWQPTNDEWSIMQIMAHIVEALPYWIEEIKLLVETPGKEWGRNHLHEGRLEAVKPETVDAISVVEMVKKLEKVKQTVQAGIEHLTEEQLSAEATSVNPNFGTKPLSFIIEHLIDQHVNKHEGQMNRNLSKLSSKNSK</sequence>
<evidence type="ECO:0000313" key="2">
    <source>
        <dbReference type="EMBL" id="THE11384.1"/>
    </source>
</evidence>
<comment type="caution">
    <text evidence="2">The sequence shown here is derived from an EMBL/GenBank/DDBJ whole genome shotgun (WGS) entry which is preliminary data.</text>
</comment>
<gene>
    <name evidence="2" type="ORF">E1I69_15130</name>
</gene>
<dbReference type="Proteomes" id="UP000306477">
    <property type="component" value="Unassembled WGS sequence"/>
</dbReference>
<dbReference type="SUPFAM" id="SSF109854">
    <property type="entry name" value="DinB/YfiT-like putative metalloenzymes"/>
    <property type="match status" value="1"/>
</dbReference>
<dbReference type="EMBL" id="SLUB01000029">
    <property type="protein sequence ID" value="THE11384.1"/>
    <property type="molecule type" value="Genomic_DNA"/>
</dbReference>
<dbReference type="Pfam" id="PF12867">
    <property type="entry name" value="DinB_2"/>
    <property type="match status" value="1"/>
</dbReference>
<reference evidence="2 3" key="1">
    <citation type="journal article" date="2019" name="Indoor Air">
        <title>Impacts of indoor surface finishes on bacterial viability.</title>
        <authorList>
            <person name="Hu J."/>
            <person name="Maamar S.B."/>
            <person name="Glawe A.J."/>
            <person name="Gottel N."/>
            <person name="Gilbert J.A."/>
            <person name="Hartmann E.M."/>
        </authorList>
    </citation>
    <scope>NUCLEOTIDE SEQUENCE [LARGE SCALE GENOMIC DNA]</scope>
    <source>
        <strain evidence="2 3">AF060A6</strain>
    </source>
</reference>
<proteinExistence type="predicted"/>
<evidence type="ECO:0000259" key="1">
    <source>
        <dbReference type="Pfam" id="PF12867"/>
    </source>
</evidence>
<dbReference type="OrthoDB" id="2374795at2"/>
<protein>
    <submittedName>
        <fullName evidence="2">DinB family protein</fullName>
    </submittedName>
</protein>
<dbReference type="RefSeq" id="WP_136380411.1">
    <property type="nucleotide sequence ID" value="NZ_SLUB01000029.1"/>
</dbReference>
<keyword evidence="3" id="KW-1185">Reference proteome</keyword>